<feature type="region of interest" description="Disordered" evidence="5">
    <location>
        <begin position="261"/>
        <end position="477"/>
    </location>
</feature>
<comment type="subcellular location">
    <subcellularLocation>
        <location evidence="1">Nucleus</location>
    </subcellularLocation>
</comment>
<dbReference type="PANTHER" id="PTHR12765">
    <property type="entry name" value="RED PROTEIN IK FACTOR CYTOKINE IK"/>
    <property type="match status" value="1"/>
</dbReference>
<accession>A0AAD4RB46</accession>
<dbReference type="Pfam" id="PF07807">
    <property type="entry name" value="RED_C"/>
    <property type="match status" value="1"/>
</dbReference>
<evidence type="ECO:0000313" key="9">
    <source>
        <dbReference type="Proteomes" id="UP001201812"/>
    </source>
</evidence>
<sequence length="499" mass="58016">MMTETKNLRNEDFRKLLATPASASQTSTKKHKKWKPKEKPQPKENSEEDNVFKESQAKLNEILQKYRDRAAERRKGVSNPEEDAELRARLTAAYRAVPATAKAAASLAERRRMEIEESKYLGGDMEHTHLVKGLDYSLLNKVRNEIESFQEGDELEQAFEQEKKIVQQPPDHVSTNKMVKNMCKALFKNELPTRNEMFAKGRMAYVVELDDEDIDVPSTLLRSVADSKVEQSANESINADNVVINKLTQVLSYLRTDLKKRKRGDEKIAGDGRNKVFDDVDDDYAPSRREGNQSQSDYSKEKAASYFDGDSRDKERVRRDRERNYRDERERDYRDKERDYRDERERDDSAPKRKPEDRNARREVEETTEEQKPKKRRLDDEDDAYSELYPSGIGLLDAIGGESDEDEPDFSKMDMGNKKGPVKRWDFDTDEQYQQYQQSREAMPKAAYQYGVKMSSGRKTRKNTSAAGEKKIDRELDKINKILDDRKKQGYDSGSRTKF</sequence>
<evidence type="ECO:0000259" key="7">
    <source>
        <dbReference type="Pfam" id="PF07808"/>
    </source>
</evidence>
<evidence type="ECO:0000256" key="1">
    <source>
        <dbReference type="ARBA" id="ARBA00004123"/>
    </source>
</evidence>
<evidence type="ECO:0000259" key="6">
    <source>
        <dbReference type="Pfam" id="PF07807"/>
    </source>
</evidence>
<dbReference type="InterPro" id="IPR012916">
    <property type="entry name" value="RED_N"/>
</dbReference>
<comment type="caution">
    <text evidence="8">The sequence shown here is derived from an EMBL/GenBank/DDBJ whole genome shotgun (WGS) entry which is preliminary data.</text>
</comment>
<dbReference type="GO" id="GO:0005634">
    <property type="term" value="C:nucleus"/>
    <property type="evidence" value="ECO:0007669"/>
    <property type="project" value="UniProtKB-SubCell"/>
</dbReference>
<reference evidence="8" key="1">
    <citation type="submission" date="2022-01" db="EMBL/GenBank/DDBJ databases">
        <title>Genome Sequence Resource for Two Populations of Ditylenchus destructor, the Migratory Endoparasitic Phytonematode.</title>
        <authorList>
            <person name="Zhang H."/>
            <person name="Lin R."/>
            <person name="Xie B."/>
        </authorList>
    </citation>
    <scope>NUCLEOTIDE SEQUENCE</scope>
    <source>
        <strain evidence="8">BazhouSP</strain>
    </source>
</reference>
<feature type="compositionally biased region" description="Basic and acidic residues" evidence="5">
    <location>
        <begin position="409"/>
        <end position="427"/>
    </location>
</feature>
<evidence type="ECO:0000256" key="5">
    <source>
        <dbReference type="SAM" id="MobiDB-lite"/>
    </source>
</evidence>
<feature type="compositionally biased region" description="Basic and acidic residues" evidence="5">
    <location>
        <begin position="1"/>
        <end position="15"/>
    </location>
</feature>
<dbReference type="AlphaFoldDB" id="A0AAD4RB46"/>
<keyword evidence="4" id="KW-0539">Nucleus</keyword>
<evidence type="ECO:0000256" key="4">
    <source>
        <dbReference type="ARBA" id="ARBA00023242"/>
    </source>
</evidence>
<evidence type="ECO:0000256" key="3">
    <source>
        <dbReference type="ARBA" id="ARBA00022737"/>
    </source>
</evidence>
<evidence type="ECO:0000313" key="8">
    <source>
        <dbReference type="EMBL" id="KAI1729078.1"/>
    </source>
</evidence>
<feature type="compositionally biased region" description="Basic and acidic residues" evidence="5">
    <location>
        <begin position="37"/>
        <end position="56"/>
    </location>
</feature>
<dbReference type="InterPro" id="IPR012492">
    <property type="entry name" value="RED_C"/>
</dbReference>
<feature type="region of interest" description="Disordered" evidence="5">
    <location>
        <begin position="1"/>
        <end position="56"/>
    </location>
</feature>
<gene>
    <name evidence="8" type="ORF">DdX_01297</name>
</gene>
<name>A0AAD4RB46_9BILA</name>
<dbReference type="InterPro" id="IPR039896">
    <property type="entry name" value="Red-like"/>
</dbReference>
<dbReference type="Pfam" id="PF07808">
    <property type="entry name" value="RED_N"/>
    <property type="match status" value="1"/>
</dbReference>
<feature type="domain" description="Protein RED C-terminal" evidence="6">
    <location>
        <begin position="385"/>
        <end position="494"/>
    </location>
</feature>
<dbReference type="Proteomes" id="UP001201812">
    <property type="component" value="Unassembled WGS sequence"/>
</dbReference>
<protein>
    <submittedName>
        <fullName evidence="8">Protein Red</fullName>
    </submittedName>
</protein>
<comment type="similarity">
    <text evidence="2">Belongs to the RED family.</text>
</comment>
<proteinExistence type="inferred from homology"/>
<keyword evidence="9" id="KW-1185">Reference proteome</keyword>
<feature type="compositionally biased region" description="Basic and acidic residues" evidence="5">
    <location>
        <begin position="263"/>
        <end position="278"/>
    </location>
</feature>
<feature type="compositionally biased region" description="Basic and acidic residues" evidence="5">
    <location>
        <begin position="298"/>
        <end position="372"/>
    </location>
</feature>
<feature type="domain" description="RED-like N-terminal" evidence="7">
    <location>
        <begin position="44"/>
        <end position="262"/>
    </location>
</feature>
<organism evidence="8 9">
    <name type="scientific">Ditylenchus destructor</name>
    <dbReference type="NCBI Taxonomy" id="166010"/>
    <lineage>
        <taxon>Eukaryota</taxon>
        <taxon>Metazoa</taxon>
        <taxon>Ecdysozoa</taxon>
        <taxon>Nematoda</taxon>
        <taxon>Chromadorea</taxon>
        <taxon>Rhabditida</taxon>
        <taxon>Tylenchina</taxon>
        <taxon>Tylenchomorpha</taxon>
        <taxon>Sphaerularioidea</taxon>
        <taxon>Anguinidae</taxon>
        <taxon>Anguininae</taxon>
        <taxon>Ditylenchus</taxon>
    </lineage>
</organism>
<evidence type="ECO:0000256" key="2">
    <source>
        <dbReference type="ARBA" id="ARBA00006660"/>
    </source>
</evidence>
<feature type="compositionally biased region" description="Basic and acidic residues" evidence="5">
    <location>
        <begin position="468"/>
        <end position="477"/>
    </location>
</feature>
<keyword evidence="3" id="KW-0677">Repeat</keyword>
<dbReference type="EMBL" id="JAKKPZ010000001">
    <property type="protein sequence ID" value="KAI1729078.1"/>
    <property type="molecule type" value="Genomic_DNA"/>
</dbReference>